<dbReference type="GO" id="GO:0005758">
    <property type="term" value="C:mitochondrial intermembrane space"/>
    <property type="evidence" value="ECO:0007669"/>
    <property type="project" value="TreeGrafter"/>
</dbReference>
<dbReference type="InterPro" id="IPR034964">
    <property type="entry name" value="LS"/>
</dbReference>
<evidence type="ECO:0000256" key="1">
    <source>
        <dbReference type="ARBA" id="ARBA00004917"/>
    </source>
</evidence>
<evidence type="ECO:0000256" key="2">
    <source>
        <dbReference type="ARBA" id="ARBA00007424"/>
    </source>
</evidence>
<dbReference type="InParanoid" id="E4UWS2"/>
<comment type="function">
    <text evidence="9">Catalyzes the formation of 6,7-dimethyl-8-ribityllumazine by condensation of 5-amino-6-(D-ribitylamino)uracil with 3,4-dihydroxy-2-butanone 4-phosphate. This is the penultimate step in the biosynthesis of riboflavin.</text>
</comment>
<dbReference type="CDD" id="cd09209">
    <property type="entry name" value="Lumazine_synthase-I"/>
    <property type="match status" value="1"/>
</dbReference>
<accession>E4UWS2</accession>
<reference evidence="11" key="1">
    <citation type="journal article" date="2012" name="MBio">
        <title>Comparative genome analysis of Trichophyton rubrum and related dermatophytes reveals candidate genes involved in infection.</title>
        <authorList>
            <person name="Martinez D.A."/>
            <person name="Oliver B.G."/>
            <person name="Graeser Y."/>
            <person name="Goldberg J.M."/>
            <person name="Li W."/>
            <person name="Martinez-Rossi N.M."/>
            <person name="Monod M."/>
            <person name="Shelest E."/>
            <person name="Barton R.C."/>
            <person name="Birch E."/>
            <person name="Brakhage A.A."/>
            <person name="Chen Z."/>
            <person name="Gurr S.J."/>
            <person name="Heiman D."/>
            <person name="Heitman J."/>
            <person name="Kosti I."/>
            <person name="Rossi A."/>
            <person name="Saif S."/>
            <person name="Samalova M."/>
            <person name="Saunders C.W."/>
            <person name="Shea T."/>
            <person name="Summerbell R.C."/>
            <person name="Xu J."/>
            <person name="Young S."/>
            <person name="Zeng Q."/>
            <person name="Birren B.W."/>
            <person name="Cuomo C.A."/>
            <person name="White T.C."/>
        </authorList>
    </citation>
    <scope>NUCLEOTIDE SEQUENCE [LARGE SCALE GENOMIC DNA]</scope>
    <source>
        <strain evidence="11">ATCC MYA-4604 / CBS 118893</strain>
    </source>
</reference>
<dbReference type="eggNOG" id="KOG3243">
    <property type="taxonomic scope" value="Eukaryota"/>
</dbReference>
<name>E4UWS2_ARTGP</name>
<evidence type="ECO:0000256" key="3">
    <source>
        <dbReference type="ARBA" id="ARBA00011255"/>
    </source>
</evidence>
<dbReference type="FunFam" id="3.40.50.960:FF:000007">
    <property type="entry name" value="6,7-dimethyl-8-ribityllumazine synthase"/>
    <property type="match status" value="1"/>
</dbReference>
<comment type="catalytic activity">
    <reaction evidence="7 9">
        <text>(2S)-2-hydroxy-3-oxobutyl phosphate + 5-amino-6-(D-ribitylamino)uracil = 6,7-dimethyl-8-(1-D-ribityl)lumazine + phosphate + 2 H2O + H(+)</text>
        <dbReference type="Rhea" id="RHEA:26152"/>
        <dbReference type="ChEBI" id="CHEBI:15377"/>
        <dbReference type="ChEBI" id="CHEBI:15378"/>
        <dbReference type="ChEBI" id="CHEBI:15934"/>
        <dbReference type="ChEBI" id="CHEBI:43474"/>
        <dbReference type="ChEBI" id="CHEBI:58201"/>
        <dbReference type="ChEBI" id="CHEBI:58830"/>
        <dbReference type="EC" id="2.5.1.78"/>
    </reaction>
</comment>
<dbReference type="FunCoup" id="E4UWS2">
    <property type="interactions" value="280"/>
</dbReference>
<dbReference type="Gene3D" id="3.40.50.960">
    <property type="entry name" value="Lumazine/riboflavin synthase"/>
    <property type="match status" value="2"/>
</dbReference>
<evidence type="ECO:0000256" key="4">
    <source>
        <dbReference type="ARBA" id="ARBA00012664"/>
    </source>
</evidence>
<evidence type="ECO:0000256" key="9">
    <source>
        <dbReference type="RuleBase" id="RU003795"/>
    </source>
</evidence>
<dbReference type="PANTHER" id="PTHR21058:SF0">
    <property type="entry name" value="6,7-DIMETHYL-8-RIBITYLLUMAZINE SYNTHASE"/>
    <property type="match status" value="1"/>
</dbReference>
<dbReference type="EC" id="2.5.1.78" evidence="4 9"/>
<sequence>MSGIKGPGEVQTYDGSHLRIAIVHARWNEKIISALVEGAKKSILAGGVEEENIVVQSVPGSYELPFAVKNLYEATDKVAGARPFDAIIAIGVLIKGETMHFEYIADAVSHGLMRVQLDLGVPVVFGVLTVLNDEQGLARAGLCEGGKSHNHGEDWGSAAVELGIQREAALDGRIV</sequence>
<dbReference type="InterPro" id="IPR002180">
    <property type="entry name" value="LS/RS"/>
</dbReference>
<dbReference type="UniPathway" id="UPA00275">
    <property type="reaction ID" value="UER00404"/>
</dbReference>
<dbReference type="GO" id="GO:0000906">
    <property type="term" value="F:6,7-dimethyl-8-ribityllumazine synthase activity"/>
    <property type="evidence" value="ECO:0007669"/>
    <property type="project" value="UniProtKB-EC"/>
</dbReference>
<dbReference type="EMBL" id="DS989825">
    <property type="protein sequence ID" value="EFR01775.1"/>
    <property type="molecule type" value="Genomic_DNA"/>
</dbReference>
<comment type="subunit">
    <text evidence="3">Homopentamer.</text>
</comment>
<evidence type="ECO:0000256" key="7">
    <source>
        <dbReference type="ARBA" id="ARBA00048785"/>
    </source>
</evidence>
<dbReference type="AlphaFoldDB" id="E4UWS2"/>
<evidence type="ECO:0000256" key="5">
    <source>
        <dbReference type="ARBA" id="ARBA00022619"/>
    </source>
</evidence>
<protein>
    <recommendedName>
        <fullName evidence="8 9">6,7-dimethyl-8-ribityllumazine synthase</fullName>
        <shortName evidence="9">DMRL synthase</shortName>
        <ecNumber evidence="4 9">2.5.1.78</ecNumber>
    </recommendedName>
</protein>
<dbReference type="OrthoDB" id="2965at2759"/>
<dbReference type="HAMAP" id="MF_00178">
    <property type="entry name" value="Lumazine_synth"/>
    <property type="match status" value="1"/>
</dbReference>
<dbReference type="SMR" id="E4UWS2"/>
<dbReference type="Pfam" id="PF00885">
    <property type="entry name" value="DMRL_synthase"/>
    <property type="match status" value="1"/>
</dbReference>
<evidence type="ECO:0000313" key="10">
    <source>
        <dbReference type="EMBL" id="EFR01775.1"/>
    </source>
</evidence>
<organism evidence="11">
    <name type="scientific">Arthroderma gypseum (strain ATCC MYA-4604 / CBS 118893)</name>
    <name type="common">Microsporum gypseum</name>
    <dbReference type="NCBI Taxonomy" id="535722"/>
    <lineage>
        <taxon>Eukaryota</taxon>
        <taxon>Fungi</taxon>
        <taxon>Dikarya</taxon>
        <taxon>Ascomycota</taxon>
        <taxon>Pezizomycotina</taxon>
        <taxon>Eurotiomycetes</taxon>
        <taxon>Eurotiomycetidae</taxon>
        <taxon>Onygenales</taxon>
        <taxon>Arthrodermataceae</taxon>
        <taxon>Nannizzia</taxon>
    </lineage>
</organism>
<dbReference type="PANTHER" id="PTHR21058">
    <property type="entry name" value="6,7-DIMETHYL-8-RIBITYLLUMAZINE SYNTHASE DMRL SYNTHASE LUMAZINE SYNTHASE"/>
    <property type="match status" value="1"/>
</dbReference>
<dbReference type="SUPFAM" id="SSF52121">
    <property type="entry name" value="Lumazine synthase"/>
    <property type="match status" value="1"/>
</dbReference>
<dbReference type="VEuPathDB" id="FungiDB:MGYG_04777"/>
<evidence type="ECO:0000256" key="6">
    <source>
        <dbReference type="ARBA" id="ARBA00022679"/>
    </source>
</evidence>
<keyword evidence="5 9" id="KW-0686">Riboflavin biosynthesis</keyword>
<dbReference type="HOGENOM" id="CLU_089358_2_0_1"/>
<comment type="pathway">
    <text evidence="1 9">Cofactor biosynthesis; riboflavin biosynthesis; riboflavin from 2-hydroxy-3-oxobutyl phosphate and 5-amino-6-(D-ribitylamino)uracil: step 1/2.</text>
</comment>
<dbReference type="OMA" id="CQGVTQG"/>
<proteinExistence type="inferred from homology"/>
<evidence type="ECO:0000256" key="8">
    <source>
        <dbReference type="ARBA" id="ARBA00072606"/>
    </source>
</evidence>
<keyword evidence="11" id="KW-1185">Reference proteome</keyword>
<evidence type="ECO:0000313" key="11">
    <source>
        <dbReference type="Proteomes" id="UP000002669"/>
    </source>
</evidence>
<dbReference type="GO" id="GO:0009349">
    <property type="term" value="C:riboflavin synthase complex"/>
    <property type="evidence" value="ECO:0007669"/>
    <property type="project" value="UniProtKB-UniRule"/>
</dbReference>
<dbReference type="GeneID" id="10027454"/>
<dbReference type="GO" id="GO:0009231">
    <property type="term" value="P:riboflavin biosynthetic process"/>
    <property type="evidence" value="ECO:0007669"/>
    <property type="project" value="UniProtKB-UniPathway"/>
</dbReference>
<gene>
    <name evidence="10" type="ORF">MGYG_04777</name>
</gene>
<dbReference type="RefSeq" id="XP_003172186.1">
    <property type="nucleotide sequence ID" value="XM_003172138.1"/>
</dbReference>
<dbReference type="NCBIfam" id="TIGR00114">
    <property type="entry name" value="lumazine-synth"/>
    <property type="match status" value="1"/>
</dbReference>
<dbReference type="Proteomes" id="UP000002669">
    <property type="component" value="Unassembled WGS sequence"/>
</dbReference>
<keyword evidence="6 9" id="KW-0808">Transferase</keyword>
<dbReference type="STRING" id="535722.E4UWS2"/>
<comment type="similarity">
    <text evidence="2 9">Belongs to the DMRL synthase family.</text>
</comment>
<dbReference type="InterPro" id="IPR036467">
    <property type="entry name" value="LS/RS_sf"/>
</dbReference>